<feature type="compositionally biased region" description="Low complexity" evidence="29">
    <location>
        <begin position="523"/>
        <end position="549"/>
    </location>
</feature>
<keyword evidence="19" id="KW-0966">Cell projection</keyword>
<keyword evidence="33" id="KW-1185">Reference proteome</keyword>
<evidence type="ECO:0000256" key="25">
    <source>
        <dbReference type="ARBA" id="ARBA00061989"/>
    </source>
</evidence>
<dbReference type="Proteomes" id="UP000515159">
    <property type="component" value="Chromosome 3"/>
</dbReference>
<dbReference type="EC" id="2.7.11.1" evidence="6"/>
<dbReference type="FunFam" id="3.30.310.80:FF:000001">
    <property type="entry name" value="Non-specific serine/threonine protein kinase"/>
    <property type="match status" value="1"/>
</dbReference>
<feature type="region of interest" description="Disordered" evidence="29">
    <location>
        <begin position="462"/>
        <end position="503"/>
    </location>
</feature>
<dbReference type="CDD" id="cd12196">
    <property type="entry name" value="MARK1-3_C"/>
    <property type="match status" value="1"/>
</dbReference>
<gene>
    <name evidence="34" type="primary">MARK1</name>
</gene>
<dbReference type="InterPro" id="IPR049508">
    <property type="entry name" value="MARK1-4_cat"/>
</dbReference>
<dbReference type="InterPro" id="IPR015940">
    <property type="entry name" value="UBA"/>
</dbReference>
<evidence type="ECO:0000256" key="24">
    <source>
        <dbReference type="ARBA" id="ARBA00056999"/>
    </source>
</evidence>
<dbReference type="GeneID" id="117356928"/>
<evidence type="ECO:0000256" key="23">
    <source>
        <dbReference type="ARBA" id="ARBA00048878"/>
    </source>
</evidence>
<feature type="domain" description="UBA" evidence="31">
    <location>
        <begin position="330"/>
        <end position="369"/>
    </location>
</feature>
<dbReference type="GO" id="GO:0005856">
    <property type="term" value="C:cytoskeleton"/>
    <property type="evidence" value="ECO:0007669"/>
    <property type="project" value="UniProtKB-SubCell"/>
</dbReference>
<comment type="similarity">
    <text evidence="4">Belongs to the protein kinase superfamily. CAMK Ser/Thr protein kinase family. SNF1 subfamily.</text>
</comment>
<reference evidence="34" key="1">
    <citation type="submission" date="2025-08" db="UniProtKB">
        <authorList>
            <consortium name="RefSeq"/>
        </authorList>
    </citation>
    <scope>IDENTIFICATION</scope>
</reference>
<feature type="domain" description="Protein kinase" evidence="30">
    <location>
        <begin position="60"/>
        <end position="311"/>
    </location>
</feature>
<evidence type="ECO:0000256" key="28">
    <source>
        <dbReference type="PROSITE-ProRule" id="PRU10141"/>
    </source>
</evidence>
<evidence type="ECO:0000256" key="27">
    <source>
        <dbReference type="ARBA" id="ARBA00083986"/>
    </source>
</evidence>
<evidence type="ECO:0000256" key="16">
    <source>
        <dbReference type="ARBA" id="ARBA00022842"/>
    </source>
</evidence>
<dbReference type="GO" id="GO:0050321">
    <property type="term" value="F:tau-protein kinase activity"/>
    <property type="evidence" value="ECO:0007669"/>
    <property type="project" value="UniProtKB-EC"/>
</dbReference>
<dbReference type="InterPro" id="IPR008271">
    <property type="entry name" value="Ser/Thr_kinase_AS"/>
</dbReference>
<evidence type="ECO:0000256" key="10">
    <source>
        <dbReference type="ARBA" id="ARBA00022679"/>
    </source>
</evidence>
<evidence type="ECO:0000256" key="13">
    <source>
        <dbReference type="ARBA" id="ARBA00022741"/>
    </source>
</evidence>
<comment type="catalytic activity">
    <reaction evidence="22">
        <text>L-seryl-[protein] + ATP = O-phospho-L-seryl-[protein] + ADP + H(+)</text>
        <dbReference type="Rhea" id="RHEA:17989"/>
        <dbReference type="Rhea" id="RHEA-COMP:9863"/>
        <dbReference type="Rhea" id="RHEA-COMP:11604"/>
        <dbReference type="ChEBI" id="CHEBI:15378"/>
        <dbReference type="ChEBI" id="CHEBI:29999"/>
        <dbReference type="ChEBI" id="CHEBI:30616"/>
        <dbReference type="ChEBI" id="CHEBI:83421"/>
        <dbReference type="ChEBI" id="CHEBI:456216"/>
        <dbReference type="EC" id="2.7.11.1"/>
    </reaction>
</comment>
<evidence type="ECO:0000256" key="2">
    <source>
        <dbReference type="ARBA" id="ARBA00004245"/>
    </source>
</evidence>
<dbReference type="PROSITE" id="PS00108">
    <property type="entry name" value="PROTEIN_KINASE_ST"/>
    <property type="match status" value="1"/>
</dbReference>
<dbReference type="RefSeq" id="XP_033792762.1">
    <property type="nucleotide sequence ID" value="XM_033936871.1"/>
</dbReference>
<feature type="compositionally biased region" description="Polar residues" evidence="29">
    <location>
        <begin position="379"/>
        <end position="401"/>
    </location>
</feature>
<dbReference type="PANTHER" id="PTHR24346">
    <property type="entry name" value="MAP/MICROTUBULE AFFINITY-REGULATING KINASE"/>
    <property type="match status" value="1"/>
</dbReference>
<dbReference type="FunFam" id="1.10.8.10:FF:000011">
    <property type="entry name" value="Non-specific serine/threonine protein kinase"/>
    <property type="match status" value="1"/>
</dbReference>
<keyword evidence="10" id="KW-0808">Transferase</keyword>
<feature type="region of interest" description="Disordered" evidence="29">
    <location>
        <begin position="375"/>
        <end position="433"/>
    </location>
</feature>
<keyword evidence="7" id="KW-0963">Cytoplasm</keyword>
<feature type="region of interest" description="Disordered" evidence="29">
    <location>
        <begin position="1"/>
        <end position="40"/>
    </location>
</feature>
<dbReference type="EC" id="2.7.11.26" evidence="5"/>
<organism evidence="33 34">
    <name type="scientific">Geotrypetes seraphini</name>
    <name type="common">Gaboon caecilian</name>
    <name type="synonym">Caecilia seraphini</name>
    <dbReference type="NCBI Taxonomy" id="260995"/>
    <lineage>
        <taxon>Eukaryota</taxon>
        <taxon>Metazoa</taxon>
        <taxon>Chordata</taxon>
        <taxon>Craniata</taxon>
        <taxon>Vertebrata</taxon>
        <taxon>Euteleostomi</taxon>
        <taxon>Amphibia</taxon>
        <taxon>Gymnophiona</taxon>
        <taxon>Geotrypetes</taxon>
    </lineage>
</organism>
<dbReference type="PROSITE" id="PS50011">
    <property type="entry name" value="PROTEIN_KINASE_DOM"/>
    <property type="match status" value="1"/>
</dbReference>
<evidence type="ECO:0000259" key="30">
    <source>
        <dbReference type="PROSITE" id="PS50011"/>
    </source>
</evidence>
<evidence type="ECO:0000256" key="29">
    <source>
        <dbReference type="SAM" id="MobiDB-lite"/>
    </source>
</evidence>
<evidence type="ECO:0000256" key="26">
    <source>
        <dbReference type="ARBA" id="ARBA00070361"/>
    </source>
</evidence>
<keyword evidence="18" id="KW-0206">Cytoskeleton</keyword>
<dbReference type="GO" id="GO:0005737">
    <property type="term" value="C:cytoplasm"/>
    <property type="evidence" value="ECO:0007669"/>
    <property type="project" value="TreeGrafter"/>
</dbReference>
<keyword evidence="9" id="KW-0597">Phosphoprotein</keyword>
<dbReference type="SMART" id="SM00220">
    <property type="entry name" value="S_TKc"/>
    <property type="match status" value="1"/>
</dbReference>
<keyword evidence="14 34" id="KW-0418">Kinase</keyword>
<keyword evidence="8" id="KW-0723">Serine/threonine-protein kinase</keyword>
<feature type="compositionally biased region" description="Polar residues" evidence="29">
    <location>
        <begin position="462"/>
        <end position="476"/>
    </location>
</feature>
<evidence type="ECO:0000256" key="4">
    <source>
        <dbReference type="ARBA" id="ARBA00006234"/>
    </source>
</evidence>
<evidence type="ECO:0000256" key="19">
    <source>
        <dbReference type="ARBA" id="ARBA00023273"/>
    </source>
</evidence>
<dbReference type="Pfam" id="PF02149">
    <property type="entry name" value="KA1"/>
    <property type="match status" value="1"/>
</dbReference>
<evidence type="ECO:0000256" key="6">
    <source>
        <dbReference type="ARBA" id="ARBA00012513"/>
    </source>
</evidence>
<evidence type="ECO:0000313" key="33">
    <source>
        <dbReference type="Proteomes" id="UP000515159"/>
    </source>
</evidence>
<evidence type="ECO:0000256" key="15">
    <source>
        <dbReference type="ARBA" id="ARBA00022840"/>
    </source>
</evidence>
<dbReference type="SMART" id="SM00165">
    <property type="entry name" value="UBA"/>
    <property type="match status" value="1"/>
</dbReference>
<dbReference type="PANTHER" id="PTHR24346:SF21">
    <property type="entry name" value="SERINE_THREONINE-PROTEIN KINASE MARK1"/>
    <property type="match status" value="1"/>
</dbReference>
<dbReference type="Pfam" id="PF00627">
    <property type="entry name" value="UBA"/>
    <property type="match status" value="1"/>
</dbReference>
<evidence type="ECO:0000256" key="17">
    <source>
        <dbReference type="ARBA" id="ARBA00023121"/>
    </source>
</evidence>
<evidence type="ECO:0000256" key="12">
    <source>
        <dbReference type="ARBA" id="ARBA00022723"/>
    </source>
</evidence>
<dbReference type="PROSITE" id="PS50030">
    <property type="entry name" value="UBA"/>
    <property type="match status" value="1"/>
</dbReference>
<dbReference type="GO" id="GO:0046872">
    <property type="term" value="F:metal ion binding"/>
    <property type="evidence" value="ECO:0007669"/>
    <property type="project" value="UniProtKB-KW"/>
</dbReference>
<dbReference type="FunFam" id="3.30.200.20:FF:000003">
    <property type="entry name" value="Non-specific serine/threonine protein kinase"/>
    <property type="match status" value="1"/>
</dbReference>
<dbReference type="GO" id="GO:0005524">
    <property type="term" value="F:ATP binding"/>
    <property type="evidence" value="ECO:0007669"/>
    <property type="project" value="UniProtKB-UniRule"/>
</dbReference>
<evidence type="ECO:0000259" key="31">
    <source>
        <dbReference type="PROSITE" id="PS50030"/>
    </source>
</evidence>
<dbReference type="FunFam" id="1.10.510.10:FF:001032">
    <property type="entry name" value="KP78b, isoform A"/>
    <property type="match status" value="1"/>
</dbReference>
<evidence type="ECO:0000256" key="8">
    <source>
        <dbReference type="ARBA" id="ARBA00022527"/>
    </source>
</evidence>
<dbReference type="GO" id="GO:0035556">
    <property type="term" value="P:intracellular signal transduction"/>
    <property type="evidence" value="ECO:0007669"/>
    <property type="project" value="TreeGrafter"/>
</dbReference>
<comment type="cofactor">
    <cofactor evidence="1">
        <name>Mg(2+)</name>
        <dbReference type="ChEBI" id="CHEBI:18420"/>
    </cofactor>
</comment>
<dbReference type="InterPro" id="IPR011009">
    <property type="entry name" value="Kinase-like_dom_sf"/>
</dbReference>
<evidence type="ECO:0000256" key="21">
    <source>
        <dbReference type="ARBA" id="ARBA00048291"/>
    </source>
</evidence>
<dbReference type="GO" id="GO:0016055">
    <property type="term" value="P:Wnt signaling pathway"/>
    <property type="evidence" value="ECO:0007669"/>
    <property type="project" value="UniProtKB-KW"/>
</dbReference>
<evidence type="ECO:0000313" key="34">
    <source>
        <dbReference type="RefSeq" id="XP_033792762.1"/>
    </source>
</evidence>
<accession>A0A6P8PXJ5</accession>
<evidence type="ECO:0000256" key="20">
    <source>
        <dbReference type="ARBA" id="ARBA00047899"/>
    </source>
</evidence>
<comment type="catalytic activity">
    <reaction evidence="23">
        <text>L-threonyl-[tau protein] + ATP = O-phospho-L-threonyl-[tau protein] + ADP + H(+)</text>
        <dbReference type="Rhea" id="RHEA:53904"/>
        <dbReference type="Rhea" id="RHEA-COMP:13703"/>
        <dbReference type="Rhea" id="RHEA-COMP:13704"/>
        <dbReference type="ChEBI" id="CHEBI:15378"/>
        <dbReference type="ChEBI" id="CHEBI:30013"/>
        <dbReference type="ChEBI" id="CHEBI:30616"/>
        <dbReference type="ChEBI" id="CHEBI:61977"/>
        <dbReference type="ChEBI" id="CHEBI:456216"/>
        <dbReference type="EC" id="2.7.11.26"/>
    </reaction>
</comment>
<evidence type="ECO:0000256" key="9">
    <source>
        <dbReference type="ARBA" id="ARBA00022553"/>
    </source>
</evidence>
<keyword evidence="17" id="KW-0446">Lipid-binding</keyword>
<comment type="catalytic activity">
    <reaction evidence="21">
        <text>L-seryl-[tau protein] + ATP = O-phospho-L-seryl-[tau protein] + ADP + H(+)</text>
        <dbReference type="Rhea" id="RHEA:12801"/>
        <dbReference type="Rhea" id="RHEA-COMP:13701"/>
        <dbReference type="Rhea" id="RHEA-COMP:13702"/>
        <dbReference type="ChEBI" id="CHEBI:15378"/>
        <dbReference type="ChEBI" id="CHEBI:29999"/>
        <dbReference type="ChEBI" id="CHEBI:30616"/>
        <dbReference type="ChEBI" id="CHEBI:83421"/>
        <dbReference type="ChEBI" id="CHEBI:456216"/>
        <dbReference type="EC" id="2.7.11.26"/>
    </reaction>
</comment>
<dbReference type="InterPro" id="IPR017441">
    <property type="entry name" value="Protein_kinase_ATP_BS"/>
</dbReference>
<evidence type="ECO:0000256" key="18">
    <source>
        <dbReference type="ARBA" id="ARBA00023212"/>
    </source>
</evidence>
<keyword evidence="12" id="KW-0479">Metal-binding</keyword>
<keyword evidence="15 28" id="KW-0067">ATP-binding</keyword>
<feature type="domain" description="KA1" evidence="32">
    <location>
        <begin position="734"/>
        <end position="783"/>
    </location>
</feature>
<feature type="binding site" evidence="28">
    <location>
        <position position="89"/>
    </location>
    <ligand>
        <name>ATP</name>
        <dbReference type="ChEBI" id="CHEBI:30616"/>
    </ligand>
</feature>
<sequence length="783" mass="87703">MSTRTPLPTVNERDTENHTSIDGYPEPHIQPSKSSSRQNIPRCRNSVASMTDEQPHIGNYRLLKTIGKGNFAKVKLARHVLTGREVAVKIIDKTQLNPTSLQKLFREVRIMKILNHPNIVKLFEVIETEKTLYLIMEYASGGEVFDYLVAHGRMKEKEARAKFRQIVSAVQYCHQKCIVHRDLKAENLLLDGDMNIKIADFGFSNEFTVGSKLDTFCGSPPYAAPELFQGKKYDGPEVDVWSLGVILYTLVSGSLPFDGQNLKELRERVLRGKYRIPFYMSTDCENLLKKLLVLNPIKRGSLEQIMKDRWMNVGHEEEELKPYIEPEPDFKDSKRIDVMVSMGFSREEISESLVNQKYDEVMATYLLLGRKPPEFEGSESISNSNLCQRSRPSSDLNNSCVPSPAHLKVQRSISANQKQRRFSDHAGPSIPPAVSYTKRAQANSVESEQKEDWDKDAVRKLSSTTVGSKGEVTTSPLVGPERKKSSTVQSNNLLPSGGMARRNTYVCERTTDRYSAIQNGKDSSLTEVSASSTSSAGSAASSASAVPSTRPRHQKSLSASGHPIKVTLPTIKDGTESYRPSSATPRVPAASPSAHSISTSTPDRTRFPRGTSSRSTFHGEQLRDRRNATYNGPPASPSHDTGAFPHARRGTSTGIISKITSKFVRRSISGEPKEREKEELKDSKPRSLRFTWSMKTTSSMDPNDMMREIRKVLDTNNCDYEQKERFLLFCVHGDARQDSLVQWEMEVCKLPRLSLNGVRFKRISGTSIAFKNIASKIANELKL</sequence>
<keyword evidence="13 28" id="KW-0547">Nucleotide-binding</keyword>
<evidence type="ECO:0000256" key="22">
    <source>
        <dbReference type="ARBA" id="ARBA00048679"/>
    </source>
</evidence>
<evidence type="ECO:0000256" key="7">
    <source>
        <dbReference type="ARBA" id="ARBA00022490"/>
    </source>
</evidence>
<dbReference type="CTD" id="4139"/>
<evidence type="ECO:0000256" key="11">
    <source>
        <dbReference type="ARBA" id="ARBA00022687"/>
    </source>
</evidence>
<proteinExistence type="inferred from homology"/>
<feature type="compositionally biased region" description="Polar residues" evidence="29">
    <location>
        <begin position="593"/>
        <end position="602"/>
    </location>
</feature>
<feature type="region of interest" description="Disordered" evidence="29">
    <location>
        <begin position="518"/>
        <end position="649"/>
    </location>
</feature>
<dbReference type="GO" id="GO:0008289">
    <property type="term" value="F:lipid binding"/>
    <property type="evidence" value="ECO:0007669"/>
    <property type="project" value="UniProtKB-KW"/>
</dbReference>
<dbReference type="InterPro" id="IPR000719">
    <property type="entry name" value="Prot_kinase_dom"/>
</dbReference>
<comment type="subcellular location">
    <subcellularLocation>
        <location evidence="3">Cell projection</location>
        <location evidence="3">Dendrite</location>
    </subcellularLocation>
    <subcellularLocation>
        <location evidence="2">Cytoplasm</location>
        <location evidence="2">Cytoskeleton</location>
    </subcellularLocation>
</comment>
<comment type="function">
    <text evidence="24">Serine/threonine-protein kinase. Involved in cell polarity and microtubule dynamics regulation. Phosphorylates DCX, MAP2 and MAP4. Phosphorylates the microtubule-associated protein MAPT/TAU. Involved in cell polarity by phosphorylating the microtubule-associated proteins MAP2, MAP4 and MAPT/TAU at KXGS motifs, causing detachment from microtubules, and their disassembly. Involved in the regulation of neuronal migration through its dual activities in regulating cellular polarity and microtubule dynamics, possibly by phosphorylating and regulating DCX. Also acts as a positive regulator of the Wnt signaling pathway, probably by mediating phosphorylation of dishevelled proteins (DVL1, DVL2 and/or DVL3).</text>
</comment>
<dbReference type="SUPFAM" id="SSF56112">
    <property type="entry name" value="Protein kinase-like (PK-like)"/>
    <property type="match status" value="1"/>
</dbReference>
<dbReference type="Gene3D" id="1.10.8.10">
    <property type="entry name" value="DNA helicase RuvA subunit, C-terminal domain"/>
    <property type="match status" value="1"/>
</dbReference>
<evidence type="ECO:0000256" key="3">
    <source>
        <dbReference type="ARBA" id="ARBA00004279"/>
    </source>
</evidence>
<evidence type="ECO:0000256" key="5">
    <source>
        <dbReference type="ARBA" id="ARBA00012407"/>
    </source>
</evidence>
<protein>
    <recommendedName>
        <fullName evidence="26">Serine/threonine-protein kinase MARK1</fullName>
        <ecNumber evidence="6">2.7.11.1</ecNumber>
        <ecNumber evidence="5">2.7.11.26</ecNumber>
    </recommendedName>
    <alternativeName>
        <fullName evidence="27">MAP/microtubule affinity-regulating kinase 1</fullName>
    </alternativeName>
</protein>
<comment type="catalytic activity">
    <reaction evidence="20">
        <text>L-threonyl-[protein] + ATP = O-phospho-L-threonyl-[protein] + ADP + H(+)</text>
        <dbReference type="Rhea" id="RHEA:46608"/>
        <dbReference type="Rhea" id="RHEA-COMP:11060"/>
        <dbReference type="Rhea" id="RHEA-COMP:11605"/>
        <dbReference type="ChEBI" id="CHEBI:15378"/>
        <dbReference type="ChEBI" id="CHEBI:30013"/>
        <dbReference type="ChEBI" id="CHEBI:30616"/>
        <dbReference type="ChEBI" id="CHEBI:61977"/>
        <dbReference type="ChEBI" id="CHEBI:456216"/>
        <dbReference type="EC" id="2.7.11.1"/>
    </reaction>
</comment>
<keyword evidence="11" id="KW-0879">Wnt signaling pathway</keyword>
<dbReference type="Gene3D" id="3.30.310.80">
    <property type="entry name" value="Kinase associated domain 1, KA1"/>
    <property type="match status" value="1"/>
</dbReference>
<dbReference type="GO" id="GO:0030425">
    <property type="term" value="C:dendrite"/>
    <property type="evidence" value="ECO:0007669"/>
    <property type="project" value="UniProtKB-SubCell"/>
</dbReference>
<comment type="subunit">
    <text evidence="25">Interacts with MAPT/TAU.</text>
</comment>
<evidence type="ECO:0000256" key="1">
    <source>
        <dbReference type="ARBA" id="ARBA00001946"/>
    </source>
</evidence>
<evidence type="ECO:0000256" key="14">
    <source>
        <dbReference type="ARBA" id="ARBA00022777"/>
    </source>
</evidence>
<dbReference type="PROSITE" id="PS50032">
    <property type="entry name" value="KA1"/>
    <property type="match status" value="1"/>
</dbReference>
<dbReference type="CDD" id="cd14072">
    <property type="entry name" value="STKc_MARK"/>
    <property type="match status" value="1"/>
</dbReference>
<name>A0A6P8PXJ5_GEOSA</name>
<keyword evidence="16" id="KW-0460">Magnesium</keyword>
<dbReference type="Gene3D" id="1.10.510.10">
    <property type="entry name" value="Transferase(Phosphotransferase) domain 1"/>
    <property type="match status" value="1"/>
</dbReference>
<evidence type="ECO:0000259" key="32">
    <source>
        <dbReference type="PROSITE" id="PS50032"/>
    </source>
</evidence>
<dbReference type="Pfam" id="PF00069">
    <property type="entry name" value="Pkinase"/>
    <property type="match status" value="1"/>
</dbReference>
<dbReference type="AlphaFoldDB" id="A0A6P8PXJ5"/>
<dbReference type="Gene3D" id="3.30.200.20">
    <property type="entry name" value="Phosphorylase Kinase, domain 1"/>
    <property type="match status" value="1"/>
</dbReference>
<dbReference type="InterPro" id="IPR001772">
    <property type="entry name" value="KA1_dom"/>
</dbReference>
<dbReference type="SUPFAM" id="SSF103243">
    <property type="entry name" value="KA1-like"/>
    <property type="match status" value="1"/>
</dbReference>
<dbReference type="InterPro" id="IPR028375">
    <property type="entry name" value="KA1/Ssp2_C"/>
</dbReference>
<dbReference type="PROSITE" id="PS00107">
    <property type="entry name" value="PROTEIN_KINASE_ATP"/>
    <property type="match status" value="1"/>
</dbReference>